<evidence type="ECO:0000313" key="2">
    <source>
        <dbReference type="EMBL" id="GED10767.1"/>
    </source>
</evidence>
<dbReference type="Pfam" id="PF13560">
    <property type="entry name" value="HTH_31"/>
    <property type="match status" value="1"/>
</dbReference>
<dbReference type="GO" id="GO:0003677">
    <property type="term" value="F:DNA binding"/>
    <property type="evidence" value="ECO:0007669"/>
    <property type="project" value="InterPro"/>
</dbReference>
<accession>A0A4Y4E1D4</accession>
<reference evidence="2 3" key="1">
    <citation type="submission" date="2019-06" db="EMBL/GenBank/DDBJ databases">
        <title>Whole genome shotgun sequence of Cellulosimicrobium cellulans NBRC 15516.</title>
        <authorList>
            <person name="Hosoyama A."/>
            <person name="Uohara A."/>
            <person name="Ohji S."/>
            <person name="Ichikawa N."/>
        </authorList>
    </citation>
    <scope>NUCLEOTIDE SEQUENCE [LARGE SCALE GENOMIC DNA]</scope>
    <source>
        <strain evidence="2 3">NBRC 15516</strain>
    </source>
</reference>
<organism evidence="2 3">
    <name type="scientific">Cellulosimicrobium cellulans</name>
    <name type="common">Arthrobacter luteus</name>
    <dbReference type="NCBI Taxonomy" id="1710"/>
    <lineage>
        <taxon>Bacteria</taxon>
        <taxon>Bacillati</taxon>
        <taxon>Actinomycetota</taxon>
        <taxon>Actinomycetes</taxon>
        <taxon>Micrococcales</taxon>
        <taxon>Promicromonosporaceae</taxon>
        <taxon>Cellulosimicrobium</taxon>
    </lineage>
</organism>
<sequence>MAEVSMLSARSLPRLGAAIRRLRSDRGMTQAQLAEAAGVSRQWVVAVENGSKDGLEIGRLMRLLDTLDASLMVRDDGADDGR</sequence>
<dbReference type="Proteomes" id="UP000316659">
    <property type="component" value="Unassembled WGS sequence"/>
</dbReference>
<dbReference type="AlphaFoldDB" id="A0A4Y4E1D4"/>
<dbReference type="SMART" id="SM00530">
    <property type="entry name" value="HTH_XRE"/>
    <property type="match status" value="1"/>
</dbReference>
<proteinExistence type="predicted"/>
<gene>
    <name evidence="2" type="ORF">CCE02nite_27660</name>
</gene>
<evidence type="ECO:0000313" key="3">
    <source>
        <dbReference type="Proteomes" id="UP000316659"/>
    </source>
</evidence>
<dbReference type="InterPro" id="IPR010982">
    <property type="entry name" value="Lambda_DNA-bd_dom_sf"/>
</dbReference>
<dbReference type="CDD" id="cd00093">
    <property type="entry name" value="HTH_XRE"/>
    <property type="match status" value="1"/>
</dbReference>
<name>A0A4Y4E1D4_CELCE</name>
<protein>
    <recommendedName>
        <fullName evidence="1">HTH cro/C1-type domain-containing protein</fullName>
    </recommendedName>
</protein>
<feature type="domain" description="HTH cro/C1-type" evidence="1">
    <location>
        <begin position="19"/>
        <end position="74"/>
    </location>
</feature>
<dbReference type="InterPro" id="IPR001387">
    <property type="entry name" value="Cro/C1-type_HTH"/>
</dbReference>
<dbReference type="PROSITE" id="PS50943">
    <property type="entry name" value="HTH_CROC1"/>
    <property type="match status" value="1"/>
</dbReference>
<comment type="caution">
    <text evidence="2">The sequence shown here is derived from an EMBL/GenBank/DDBJ whole genome shotgun (WGS) entry which is preliminary data.</text>
</comment>
<evidence type="ECO:0000259" key="1">
    <source>
        <dbReference type="PROSITE" id="PS50943"/>
    </source>
</evidence>
<dbReference type="EMBL" id="BJNZ01000019">
    <property type="protein sequence ID" value="GED10767.1"/>
    <property type="molecule type" value="Genomic_DNA"/>
</dbReference>
<dbReference type="SUPFAM" id="SSF47413">
    <property type="entry name" value="lambda repressor-like DNA-binding domains"/>
    <property type="match status" value="1"/>
</dbReference>
<dbReference type="RefSeq" id="WP_141390215.1">
    <property type="nucleotide sequence ID" value="NZ_BJNZ01000019.1"/>
</dbReference>
<dbReference type="Gene3D" id="1.10.260.40">
    <property type="entry name" value="lambda repressor-like DNA-binding domains"/>
    <property type="match status" value="1"/>
</dbReference>